<keyword evidence="3" id="KW-1185">Reference proteome</keyword>
<accession>A0ABU2AXF0</accession>
<name>A0ABU2AXF0_9MICC</name>
<proteinExistence type="predicted"/>
<evidence type="ECO:0000313" key="2">
    <source>
        <dbReference type="EMBL" id="MDR7345836.1"/>
    </source>
</evidence>
<reference evidence="2 3" key="1">
    <citation type="submission" date="2023-07" db="EMBL/GenBank/DDBJ databases">
        <title>Sequencing the genomes of 1000 actinobacteria strains.</title>
        <authorList>
            <person name="Klenk H.-P."/>
        </authorList>
    </citation>
    <scope>NUCLEOTIDE SEQUENCE [LARGE SCALE GENOMIC DNA]</scope>
    <source>
        <strain evidence="2 3">DSM 22966</strain>
    </source>
</reference>
<dbReference type="PANTHER" id="PTHR30137:SF15">
    <property type="entry name" value="BLL6902 PROTEIN"/>
    <property type="match status" value="1"/>
</dbReference>
<organism evidence="2 3">
    <name type="scientific">Enteractinococcus fodinae</name>
    <dbReference type="NCBI Taxonomy" id="684663"/>
    <lineage>
        <taxon>Bacteria</taxon>
        <taxon>Bacillati</taxon>
        <taxon>Actinomycetota</taxon>
        <taxon>Actinomycetes</taxon>
        <taxon>Micrococcales</taxon>
        <taxon>Micrococcaceae</taxon>
    </lineage>
</organism>
<evidence type="ECO:0000259" key="1">
    <source>
        <dbReference type="Pfam" id="PF00296"/>
    </source>
</evidence>
<dbReference type="InterPro" id="IPR036661">
    <property type="entry name" value="Luciferase-like_sf"/>
</dbReference>
<protein>
    <submittedName>
        <fullName evidence="2">FMN-dependent luciferase-like monooxygenase</fullName>
    </submittedName>
</protein>
<dbReference type="Proteomes" id="UP001183794">
    <property type="component" value="Unassembled WGS sequence"/>
</dbReference>
<evidence type="ECO:0000313" key="3">
    <source>
        <dbReference type="Proteomes" id="UP001183794"/>
    </source>
</evidence>
<dbReference type="EMBL" id="JAVDYJ010000001">
    <property type="protein sequence ID" value="MDR7345836.1"/>
    <property type="molecule type" value="Genomic_DNA"/>
</dbReference>
<feature type="domain" description="Luciferase-like" evidence="1">
    <location>
        <begin position="12"/>
        <end position="295"/>
    </location>
</feature>
<gene>
    <name evidence="2" type="ORF">J2S62_000093</name>
</gene>
<dbReference type="InterPro" id="IPR050766">
    <property type="entry name" value="Bact_Lucif_Oxidored"/>
</dbReference>
<dbReference type="PANTHER" id="PTHR30137">
    <property type="entry name" value="LUCIFERASE-LIKE MONOOXYGENASE"/>
    <property type="match status" value="1"/>
</dbReference>
<comment type="caution">
    <text evidence="2">The sequence shown here is derived from an EMBL/GenBank/DDBJ whole genome shotgun (WGS) entry which is preliminary data.</text>
</comment>
<dbReference type="Gene3D" id="3.20.20.30">
    <property type="entry name" value="Luciferase-like domain"/>
    <property type="match status" value="1"/>
</dbReference>
<sequence length="335" mass="36035">MPRIGFFTRLLDEGTAAQRYRWALEQIQQAERAGFATAWVAQHHFDADEGGLPTPWPFLGAAAQATSRIRLGTAVVTLPHENPVRTAEDAAVLDILSDGRFEFGIAPGASPENLAALGYENTNARERFNQDLPVLRAALAGEPLGSTDKVMQPLSPGLGERIWQATFSANGATRAGQAGDGLMLSRIQPGAEVGELVGDLQMPIIETYREHLTSGVEPRILASRTAVVIDEENRSAALKHLRTRVAHLAERNLRSNGEPINAADLSDTELLRYTGTYFGTVDEVAEQLAEDKAAAAATEVSFQVHSLDPGHELTMRSLELLGTQVAPALGWSVAG</sequence>
<dbReference type="SUPFAM" id="SSF51679">
    <property type="entry name" value="Bacterial luciferase-like"/>
    <property type="match status" value="1"/>
</dbReference>
<dbReference type="RefSeq" id="WP_310170019.1">
    <property type="nucleotide sequence ID" value="NZ_BAABHE010000002.1"/>
</dbReference>
<dbReference type="InterPro" id="IPR011251">
    <property type="entry name" value="Luciferase-like_dom"/>
</dbReference>
<dbReference type="Pfam" id="PF00296">
    <property type="entry name" value="Bac_luciferase"/>
    <property type="match status" value="1"/>
</dbReference>